<protein>
    <submittedName>
        <fullName evidence="1">AraC family transcriptional regulator</fullName>
    </submittedName>
</protein>
<dbReference type="EMBL" id="CP113520">
    <property type="protein sequence ID" value="WAJ28412.1"/>
    <property type="molecule type" value="Genomic_DNA"/>
</dbReference>
<dbReference type="Proteomes" id="UP001163223">
    <property type="component" value="Chromosome"/>
</dbReference>
<evidence type="ECO:0000313" key="1">
    <source>
        <dbReference type="EMBL" id="WAJ28412.1"/>
    </source>
</evidence>
<keyword evidence="2" id="KW-1185">Reference proteome</keyword>
<name>A0ACD4NNT8_9HYPH</name>
<proteinExistence type="predicted"/>
<organism evidence="1 2">
    <name type="scientific">Antarcticirhabdus aurantiaca</name>
    <dbReference type="NCBI Taxonomy" id="2606717"/>
    <lineage>
        <taxon>Bacteria</taxon>
        <taxon>Pseudomonadati</taxon>
        <taxon>Pseudomonadota</taxon>
        <taxon>Alphaproteobacteria</taxon>
        <taxon>Hyphomicrobiales</taxon>
        <taxon>Aurantimonadaceae</taxon>
        <taxon>Antarcticirhabdus</taxon>
    </lineage>
</organism>
<reference evidence="1" key="1">
    <citation type="submission" date="2022-11" db="EMBL/GenBank/DDBJ databases">
        <title>beta-Carotene-producing bacterium, Jeongeuplla avenae sp. nov., alleviates the salt stress of Arabidopsis seedlings.</title>
        <authorList>
            <person name="Jiang L."/>
            <person name="Lee J."/>
        </authorList>
    </citation>
    <scope>NUCLEOTIDE SEQUENCE</scope>
    <source>
        <strain evidence="1">DY_R2A_6</strain>
    </source>
</reference>
<gene>
    <name evidence="1" type="ORF">OXU80_26980</name>
</gene>
<sequence length="372" mass="40958">MTSRENAPVRRTVSDHGDRGLASDVAGYEHVELRAGAAYRTFMHGSVTIPLHWHPEIEIVTVLAGEVGFSVAGQSCLMRAGDMMIVNANVVHNSVAWSPDALVCGMHIHGEHYEAAGLPGFASRHFLCRSFLHGKYFRTTVDPIRAIVARLVIHAEEAAGEAFLHRWLAEALCYFIYQKVPWDRKRLSLDRRNSSGRDRILHVMRRIRDEFAHDVSLQRLAEESGVTVSHLSRNFKAYVGLGFQEYVINLRLDRALRQVRGTSAPISEIAGCNGFTNSTLFFAKFRERFGCTPAEFRNGKVRGVGPEHAAPVRDADAARLLLETAARLDDLGALGAVAAPRGPFRLSAPHNLAAVGGAAQQTRGRATENCNS</sequence>
<evidence type="ECO:0000313" key="2">
    <source>
        <dbReference type="Proteomes" id="UP001163223"/>
    </source>
</evidence>
<accession>A0ACD4NNT8</accession>